<dbReference type="GO" id="GO:0006406">
    <property type="term" value="P:mRNA export from nucleus"/>
    <property type="evidence" value="ECO:0007669"/>
    <property type="project" value="TreeGrafter"/>
</dbReference>
<organism evidence="2 3">
    <name type="scientific">Dentipellis fragilis</name>
    <dbReference type="NCBI Taxonomy" id="205917"/>
    <lineage>
        <taxon>Eukaryota</taxon>
        <taxon>Fungi</taxon>
        <taxon>Dikarya</taxon>
        <taxon>Basidiomycota</taxon>
        <taxon>Agaricomycotina</taxon>
        <taxon>Agaricomycetes</taxon>
        <taxon>Russulales</taxon>
        <taxon>Hericiaceae</taxon>
        <taxon>Dentipellis</taxon>
    </lineage>
</organism>
<dbReference type="Pfam" id="PF11957">
    <property type="entry name" value="efThoc1"/>
    <property type="match status" value="1"/>
</dbReference>
<gene>
    <name evidence="2" type="ORF">EVG20_g9323</name>
</gene>
<dbReference type="EMBL" id="SEOQ01000918">
    <property type="protein sequence ID" value="TFY55419.1"/>
    <property type="molecule type" value="Genomic_DNA"/>
</dbReference>
<dbReference type="PANTHER" id="PTHR13265">
    <property type="entry name" value="THO COMPLEX SUBUNIT 1"/>
    <property type="match status" value="1"/>
</dbReference>
<dbReference type="STRING" id="205917.A0A4Y9Y3Q5"/>
<feature type="compositionally biased region" description="Pro residues" evidence="1">
    <location>
        <begin position="668"/>
        <end position="677"/>
    </location>
</feature>
<reference evidence="2 3" key="1">
    <citation type="submission" date="2019-02" db="EMBL/GenBank/DDBJ databases">
        <title>Genome sequencing of the rare red list fungi Dentipellis fragilis.</title>
        <authorList>
            <person name="Buettner E."/>
            <person name="Kellner H."/>
        </authorList>
    </citation>
    <scope>NUCLEOTIDE SEQUENCE [LARGE SCALE GENOMIC DNA]</scope>
    <source>
        <strain evidence="2 3">DSM 105465</strain>
    </source>
</reference>
<name>A0A4Y9Y3Q5_9AGAM</name>
<evidence type="ECO:0008006" key="4">
    <source>
        <dbReference type="Google" id="ProtNLM"/>
    </source>
</evidence>
<evidence type="ECO:0000313" key="3">
    <source>
        <dbReference type="Proteomes" id="UP000298327"/>
    </source>
</evidence>
<feature type="region of interest" description="Disordered" evidence="1">
    <location>
        <begin position="571"/>
        <end position="590"/>
    </location>
</feature>
<feature type="region of interest" description="Disordered" evidence="1">
    <location>
        <begin position="609"/>
        <end position="680"/>
    </location>
</feature>
<feature type="compositionally biased region" description="Low complexity" evidence="1">
    <location>
        <begin position="650"/>
        <end position="667"/>
    </location>
</feature>
<dbReference type="OrthoDB" id="9402762at2759"/>
<sequence>MVFRSPDTALRSLIKNLPKKRIEKDALDALVKKTLKDTAVKFTPEIRKGQWELALKTEVLTHAMKEGKALQDPDMTTYYDELKDRLDIVLTFTEQDACEQTFPFTTLQDLLETQTIPSCSHVFSWIESRADRLTEGMVPQKGKALILLRMLNDLLRRLSKMGSNTIFCGRILTFLSGVFPLGERSGVNLRGEYGPVWEGVQVRSKEEKEKGKESGDKDEVMTDSKDEAKDEAKASEEKKEQNAMEVDEKPDSGKPSSPDKKNDKKEGQDESRPRRRVHHAQILATDFYETFWSLQLPFSRPPLFANAAALPEFKEAVNKVLPVIKEATAKERAMMGSRSGASVSNPLKRKREAEPGEDETGNKDYFFAKFLTSPDLLELEIADTHFRRQFIFQLLILLNHLLIFTKPEKAAWSSPRNRSLQIDFTLEPDDAKWVTETIAKAQEELRQTAPGGRAFADTTHAILEREKNWIRWKNDLCAPFDREPYTLDVNGEKVGLEEATREVRKKMRIEPPEWEHRLGSGALTDIWDMGYRSLQDLQNPFQPGEVKDFVTKVKQEDARIEMRRKALARAAAQAKARAAPPPPPAVPAATPQADVIAAPVALVPSHEGTKVAVNGPSGSPMLHPLPAKPGSSSKPPSSGGEPAPAPLPPAATATPMPAPAAVSAPAATPSPAPAPKLPPDDQIARFQEVSAVCPTSCVQGGDSCPLLRLQNKHRWSWLALRTARDRYLAHFGKIGTGDITLLAQEIEKAAAREEQKRAEKDTKDVGGDAMMESATGEEGESATERTTKSEEKDVPMESASKEDVAKEVKEIETAGDAKMEEQA</sequence>
<dbReference type="AlphaFoldDB" id="A0A4Y9Y3Q5"/>
<accession>A0A4Y9Y3Q5</accession>
<keyword evidence="3" id="KW-1185">Reference proteome</keyword>
<dbReference type="InterPro" id="IPR021861">
    <property type="entry name" value="THO_THOC1"/>
</dbReference>
<dbReference type="GO" id="GO:0000445">
    <property type="term" value="C:THO complex part of transcription export complex"/>
    <property type="evidence" value="ECO:0007669"/>
    <property type="project" value="TreeGrafter"/>
</dbReference>
<feature type="compositionally biased region" description="Low complexity" evidence="1">
    <location>
        <begin position="624"/>
        <end position="642"/>
    </location>
</feature>
<comment type="caution">
    <text evidence="2">The sequence shown here is derived from an EMBL/GenBank/DDBJ whole genome shotgun (WGS) entry which is preliminary data.</text>
</comment>
<feature type="region of interest" description="Disordered" evidence="1">
    <location>
        <begin position="752"/>
        <end position="823"/>
    </location>
</feature>
<dbReference type="Proteomes" id="UP000298327">
    <property type="component" value="Unassembled WGS sequence"/>
</dbReference>
<evidence type="ECO:0000256" key="1">
    <source>
        <dbReference type="SAM" id="MobiDB-lite"/>
    </source>
</evidence>
<proteinExistence type="predicted"/>
<evidence type="ECO:0000313" key="2">
    <source>
        <dbReference type="EMBL" id="TFY55419.1"/>
    </source>
</evidence>
<protein>
    <recommendedName>
        <fullName evidence="4">THO complex subunit 1 transcription elongation factor</fullName>
    </recommendedName>
</protein>
<dbReference type="PANTHER" id="PTHR13265:SF0">
    <property type="entry name" value="HPR1"/>
    <property type="match status" value="1"/>
</dbReference>
<feature type="compositionally biased region" description="Basic and acidic residues" evidence="1">
    <location>
        <begin position="752"/>
        <end position="766"/>
    </location>
</feature>
<feature type="region of interest" description="Disordered" evidence="1">
    <location>
        <begin position="203"/>
        <end position="277"/>
    </location>
</feature>
<feature type="region of interest" description="Disordered" evidence="1">
    <location>
        <begin position="332"/>
        <end position="360"/>
    </location>
</feature>
<feature type="compositionally biased region" description="Basic and acidic residues" evidence="1">
    <location>
        <begin position="203"/>
        <end position="272"/>
    </location>
</feature>
<feature type="compositionally biased region" description="Basic and acidic residues" evidence="1">
    <location>
        <begin position="782"/>
        <end position="823"/>
    </location>
</feature>